<evidence type="ECO:0000313" key="7">
    <source>
        <dbReference type="Proteomes" id="UP000189683"/>
    </source>
</evidence>
<dbReference type="Proteomes" id="UP000189683">
    <property type="component" value="Chromosome"/>
</dbReference>
<evidence type="ECO:0000313" key="8">
    <source>
        <dbReference type="Proteomes" id="UP000247512"/>
    </source>
</evidence>
<name>A0A9N7H0T5_9PROT</name>
<dbReference type="GO" id="GO:0006508">
    <property type="term" value="P:proteolysis"/>
    <property type="evidence" value="ECO:0007669"/>
    <property type="project" value="UniProtKB-KW"/>
</dbReference>
<keyword evidence="2" id="KW-0378">Hydrolase</keyword>
<dbReference type="EMBL" id="CP019875">
    <property type="protein sequence ID" value="AQU87077.1"/>
    <property type="molecule type" value="Genomic_DNA"/>
</dbReference>
<sequence>MAEHPHLFVRRNGRAIPFRGISPIIRNVRMPRANRRQHIEVLVAAVDAAAARAAAKVADQVLIPEADRGFYLSFEASSQRPMPLAFFDSSRRGINLLSVKVDEGRQTANVFMRTTKIDSFKKSTKAYANSQAGEGKPPPNEEFFDHLEKIRPTKFGDLWTDQGKPPSHNKPFAWELWLRPGTEDWIRDSAPELDITIERGHLTFPEAIVVRAYGTKRQITALIKRVPVVAELRAASSFMAHLLELMPGQQAAAAEALLNQIVAPEKDAPRVCILDSGVRRTHPLLAPFIEAGRTLTVNTAWAANDHHGHGTGMAGVALYGNLAPLLASTDPVILTHRLESVTVLPPAVPGASQPLPGTSVRAAVRLMERTTRANRVYSLSMSAPRERSNGHPSSLSTVIDQLAFGRPGKQRLFFVPAGNIDEQPYMAADYIALNDASPMRSPAQALNAITVGACTRFVDQELPPDHVAPEGDLCPTSRTSIAWQRPILCNKPDIVMEGGNRVADVDGVGTLHAPHLSIVTTARDFAAHRFSCTGETSAATAAASGLAAAIMAAYPDATPQTVRALIIHSARWTPAMLQRLPTRPTRGDYGQLLQRYGFGIPDRMRALTSLDNAMTMIIQDELQVYRRGSGNSIALGEMKWHQLPWPVDVLEELGADEVRLRVTLSYFVEPNPTRSTRQQSNRYASAKLRFVLKGIDDDDEEAIARVNTLMREEDYEAEDLDEDDRFEIGPANARRGSLHHDVWTGPASDLLHKGGIGVLPVKGWWGDRKRGERWLRKMPYSLVMSIETVDVEADAQIYQEVAAIVENDNLLRSATIIGE</sequence>
<dbReference type="EMBL" id="NIRT01000015">
    <property type="protein sequence ID" value="PYD66159.1"/>
    <property type="molecule type" value="Genomic_DNA"/>
</dbReference>
<reference evidence="7" key="1">
    <citation type="submission" date="2017-02" db="EMBL/GenBank/DDBJ databases">
        <title>zhang.</title>
        <authorList>
            <person name="Zhang H."/>
        </authorList>
    </citation>
    <scope>NUCLEOTIDE SEQUENCE [LARGE SCALE GENOMIC DNA]</scope>
    <source>
        <strain evidence="7">RZS01</strain>
    </source>
</reference>
<evidence type="ECO:0000313" key="6">
    <source>
        <dbReference type="EMBL" id="PYD66159.1"/>
    </source>
</evidence>
<dbReference type="OrthoDB" id="9768989at2"/>
<dbReference type="GO" id="GO:0004252">
    <property type="term" value="F:serine-type endopeptidase activity"/>
    <property type="evidence" value="ECO:0007669"/>
    <property type="project" value="InterPro"/>
</dbReference>
<dbReference type="CDD" id="cd04847">
    <property type="entry name" value="Peptidases_S8_Subtilisin_like_2"/>
    <property type="match status" value="1"/>
</dbReference>
<feature type="domain" description="Peptidase S8/S53" evidence="4">
    <location>
        <begin position="269"/>
        <end position="599"/>
    </location>
</feature>
<protein>
    <recommendedName>
        <fullName evidence="4">Peptidase S8/S53 domain-containing protein</fullName>
    </recommendedName>
</protein>
<dbReference type="SUPFAM" id="SSF52743">
    <property type="entry name" value="Subtilisin-like"/>
    <property type="match status" value="1"/>
</dbReference>
<organism evidence="5 7">
    <name type="scientific">Komagataeibacter nataicola</name>
    <dbReference type="NCBI Taxonomy" id="265960"/>
    <lineage>
        <taxon>Bacteria</taxon>
        <taxon>Pseudomonadati</taxon>
        <taxon>Pseudomonadota</taxon>
        <taxon>Alphaproteobacteria</taxon>
        <taxon>Acetobacterales</taxon>
        <taxon>Acetobacteraceae</taxon>
        <taxon>Komagataeibacter</taxon>
    </lineage>
</organism>
<dbReference type="Gene3D" id="3.40.50.200">
    <property type="entry name" value="Peptidase S8/S53 domain"/>
    <property type="match status" value="1"/>
</dbReference>
<dbReference type="KEGG" id="kna:B0W47_05840"/>
<dbReference type="InterPro" id="IPR036852">
    <property type="entry name" value="Peptidase_S8/S53_dom_sf"/>
</dbReference>
<keyword evidence="3" id="KW-0720">Serine protease</keyword>
<evidence type="ECO:0000256" key="3">
    <source>
        <dbReference type="ARBA" id="ARBA00022825"/>
    </source>
</evidence>
<dbReference type="RefSeq" id="WP_078524667.1">
    <property type="nucleotide sequence ID" value="NZ_CP019875.1"/>
</dbReference>
<keyword evidence="8" id="KW-1185">Reference proteome</keyword>
<reference evidence="5" key="2">
    <citation type="submission" date="2017-02" db="EMBL/GenBank/DDBJ databases">
        <authorList>
            <person name="Zhang H."/>
        </authorList>
    </citation>
    <scope>NUCLEOTIDE SEQUENCE</scope>
    <source>
        <strain evidence="5">RZS01</strain>
    </source>
</reference>
<gene>
    <name evidence="5" type="ORF">B0W47_05840</name>
    <name evidence="6" type="ORF">CDI09_09970</name>
</gene>
<dbReference type="Proteomes" id="UP000247512">
    <property type="component" value="Unassembled WGS sequence"/>
</dbReference>
<evidence type="ECO:0000259" key="4">
    <source>
        <dbReference type="Pfam" id="PF00082"/>
    </source>
</evidence>
<accession>A0A9N7H0T5</accession>
<proteinExistence type="predicted"/>
<dbReference type="InterPro" id="IPR034074">
    <property type="entry name" value="Y4bN_pept_dom"/>
</dbReference>
<reference evidence="6 8" key="3">
    <citation type="submission" date="2017-06" db="EMBL/GenBank/DDBJ databases">
        <title>A draft genome sequence of Komagataeibacter nataicola LMG 1536.</title>
        <authorList>
            <person name="Skraban J."/>
            <person name="Cleenwerck I."/>
            <person name="Vandamme P."/>
            <person name="Trcek J."/>
        </authorList>
    </citation>
    <scope>NUCLEOTIDE SEQUENCE [LARGE SCALE GENOMIC DNA]</scope>
    <source>
        <strain evidence="6 8">LMG 1536</strain>
    </source>
</reference>
<keyword evidence="1" id="KW-0645">Protease</keyword>
<dbReference type="AlphaFoldDB" id="A0A9N7H0T5"/>
<evidence type="ECO:0000256" key="1">
    <source>
        <dbReference type="ARBA" id="ARBA00022670"/>
    </source>
</evidence>
<dbReference type="InterPro" id="IPR000209">
    <property type="entry name" value="Peptidase_S8/S53_dom"/>
</dbReference>
<evidence type="ECO:0000313" key="5">
    <source>
        <dbReference type="EMBL" id="AQU87077.1"/>
    </source>
</evidence>
<evidence type="ECO:0000256" key="2">
    <source>
        <dbReference type="ARBA" id="ARBA00022801"/>
    </source>
</evidence>
<dbReference type="InterPro" id="IPR015500">
    <property type="entry name" value="Peptidase_S8_subtilisin-rel"/>
</dbReference>
<dbReference type="Pfam" id="PF00082">
    <property type="entry name" value="Peptidase_S8"/>
    <property type="match status" value="1"/>
</dbReference>
<dbReference type="PRINTS" id="PR00723">
    <property type="entry name" value="SUBTILISIN"/>
</dbReference>